<accession>A0ABS4NVX1</accession>
<evidence type="ECO:0000313" key="6">
    <source>
        <dbReference type="Proteomes" id="UP000773462"/>
    </source>
</evidence>
<evidence type="ECO:0000256" key="2">
    <source>
        <dbReference type="SAM" id="Phobius"/>
    </source>
</evidence>
<dbReference type="RefSeq" id="WP_209876612.1">
    <property type="nucleotide sequence ID" value="NZ_JAGGLV010000015.1"/>
</dbReference>
<dbReference type="InterPro" id="IPR025672">
    <property type="entry name" value="Sigma_reg_C_dom"/>
</dbReference>
<dbReference type="EMBL" id="JAGGLV010000015">
    <property type="protein sequence ID" value="MBP2114210.1"/>
    <property type="molecule type" value="Genomic_DNA"/>
</dbReference>
<keyword evidence="2" id="KW-0472">Membrane</keyword>
<feature type="compositionally biased region" description="Polar residues" evidence="1">
    <location>
        <begin position="50"/>
        <end position="62"/>
    </location>
</feature>
<keyword evidence="2" id="KW-0812">Transmembrane</keyword>
<evidence type="ECO:0000259" key="4">
    <source>
        <dbReference type="Pfam" id="PF13800"/>
    </source>
</evidence>
<feature type="domain" description="Sigma factor regulator N-terminal" evidence="4">
    <location>
        <begin position="79"/>
        <end position="168"/>
    </location>
</feature>
<proteinExistence type="predicted"/>
<evidence type="ECO:0000313" key="5">
    <source>
        <dbReference type="EMBL" id="MBP2114210.1"/>
    </source>
</evidence>
<dbReference type="InterPro" id="IPR029101">
    <property type="entry name" value="Sigma_reg_N"/>
</dbReference>
<reference evidence="5 6" key="1">
    <citation type="submission" date="2021-03" db="EMBL/GenBank/DDBJ databases">
        <title>Genomic Encyclopedia of Type Strains, Phase IV (KMG-IV): sequencing the most valuable type-strain genomes for metagenomic binning, comparative biology and taxonomic classification.</title>
        <authorList>
            <person name="Goeker M."/>
        </authorList>
    </citation>
    <scope>NUCLEOTIDE SEQUENCE [LARGE SCALE GENOMIC DNA]</scope>
    <source>
        <strain evidence="5 6">DSM 101953</strain>
    </source>
</reference>
<evidence type="ECO:0000256" key="1">
    <source>
        <dbReference type="SAM" id="MobiDB-lite"/>
    </source>
</evidence>
<dbReference type="Pfam" id="PF13800">
    <property type="entry name" value="Sigma_reg_N"/>
    <property type="match status" value="1"/>
</dbReference>
<feature type="transmembrane region" description="Helical" evidence="2">
    <location>
        <begin position="93"/>
        <end position="116"/>
    </location>
</feature>
<sequence>MSEEFKEKLRLYSEGTLPEEEREELESELAKLEAYQLYLEEQMEQEEQDGQVTGSWTKTDPQGSAAPGFKKAKKKRREKSIIRRGKWKARINNTLTVFSAFLIFTVISSIITVVFYNTGDRGDTYRDVVESAIAVTRPNTTVRLSSDAHYFFRLELSGNMLKQVGSESIQVGNYSQNFLLGLANNGIYNWMDERNGSGKVFYYPSEEGGAVGGDDNDQWKRLAKLPEGTVAEAFLSLGHLYTTDELLKQLEPLNLQPVWFGADTGPSTRNDDVVVYPLGFPYQPIWHKDDMKKSEVTKEKTGWFSSVSSYSSVSPSVEAYGSGELRDANFIKTLKLLQQHQTLAGRAVYIEQLDTSVAYLEQNGVKLYGAVVTGPVKELLKLREASWVSHLQVGEVRLWNWTE</sequence>
<name>A0ABS4NVX1_9BACL</name>
<feature type="region of interest" description="Disordered" evidence="1">
    <location>
        <begin position="44"/>
        <end position="75"/>
    </location>
</feature>
<keyword evidence="6" id="KW-1185">Reference proteome</keyword>
<feature type="domain" description="Sigma factor regulator C-terminal" evidence="3">
    <location>
        <begin position="222"/>
        <end position="395"/>
    </location>
</feature>
<dbReference type="Proteomes" id="UP000773462">
    <property type="component" value="Unassembled WGS sequence"/>
</dbReference>
<comment type="caution">
    <text evidence="5">The sequence shown here is derived from an EMBL/GenBank/DDBJ whole genome shotgun (WGS) entry which is preliminary data.</text>
</comment>
<dbReference type="Pfam" id="PF13791">
    <property type="entry name" value="Sigma_reg_C"/>
    <property type="match status" value="1"/>
</dbReference>
<evidence type="ECO:0008006" key="7">
    <source>
        <dbReference type="Google" id="ProtNLM"/>
    </source>
</evidence>
<keyword evidence="2" id="KW-1133">Transmembrane helix</keyword>
<protein>
    <recommendedName>
        <fullName evidence="7">Sigma factor regulator C-terminal domain-containing protein</fullName>
    </recommendedName>
</protein>
<evidence type="ECO:0000259" key="3">
    <source>
        <dbReference type="Pfam" id="PF13791"/>
    </source>
</evidence>
<organism evidence="5 6">
    <name type="scientific">Paenibacillus silagei</name>
    <dbReference type="NCBI Taxonomy" id="1670801"/>
    <lineage>
        <taxon>Bacteria</taxon>
        <taxon>Bacillati</taxon>
        <taxon>Bacillota</taxon>
        <taxon>Bacilli</taxon>
        <taxon>Bacillales</taxon>
        <taxon>Paenibacillaceae</taxon>
        <taxon>Paenibacillus</taxon>
    </lineage>
</organism>
<gene>
    <name evidence="5" type="ORF">J2Z70_004371</name>
</gene>